<dbReference type="Gene3D" id="3.20.80.10">
    <property type="entry name" value="Regulatory factor, effector binding domain"/>
    <property type="match status" value="1"/>
</dbReference>
<sequence>MKKIVAFFLLILSAIAIWYLFIKKYDYQVTFTAKGAPGSIYHQIIGWDSWGKDVKIKNIYTIDTILFKEVKQKVKLKDTVLNLDWSIVSVNDSISKIKIGVFSGDHSLMNRLMILTGQTPFTKSLKTKFQRFGKGLNSFAKTFRIKIEGDSELPSLEYLYVSSEANRSGKAGMMLQLNSDFFPKIKRNNVELNGAPFVKIKDWDMVGDKIQFDFGFPIKPTDSLATNSSIKYSKSFSKLALKAIFYGNYRHSDQAWFALIEYARRRNIPIEKKPLEIFYNNPMQDGDASKWKAEIFVPLQ</sequence>
<proteinExistence type="predicted"/>
<protein>
    <recommendedName>
        <fullName evidence="3">Effector-binding domain-containing protein</fullName>
    </recommendedName>
</protein>
<name>A0ABP3TL48_9FLAO</name>
<evidence type="ECO:0000313" key="2">
    <source>
        <dbReference type="Proteomes" id="UP001501758"/>
    </source>
</evidence>
<dbReference type="EMBL" id="BAAAGE010000001">
    <property type="protein sequence ID" value="GAA0711468.1"/>
    <property type="molecule type" value="Genomic_DNA"/>
</dbReference>
<evidence type="ECO:0000313" key="1">
    <source>
        <dbReference type="EMBL" id="GAA0711468.1"/>
    </source>
</evidence>
<keyword evidence="2" id="KW-1185">Reference proteome</keyword>
<reference evidence="2" key="1">
    <citation type="journal article" date="2019" name="Int. J. Syst. Evol. Microbiol.">
        <title>The Global Catalogue of Microorganisms (GCM) 10K type strain sequencing project: providing services to taxonomists for standard genome sequencing and annotation.</title>
        <authorList>
            <consortium name="The Broad Institute Genomics Platform"/>
            <consortium name="The Broad Institute Genome Sequencing Center for Infectious Disease"/>
            <person name="Wu L."/>
            <person name="Ma J."/>
        </authorList>
    </citation>
    <scope>NUCLEOTIDE SEQUENCE [LARGE SCALE GENOMIC DNA]</scope>
    <source>
        <strain evidence="2">JCM 15974</strain>
    </source>
</reference>
<evidence type="ECO:0008006" key="3">
    <source>
        <dbReference type="Google" id="ProtNLM"/>
    </source>
</evidence>
<dbReference type="Proteomes" id="UP001501758">
    <property type="component" value="Unassembled WGS sequence"/>
</dbReference>
<gene>
    <name evidence="1" type="ORF">GCM10009430_00970</name>
</gene>
<accession>A0ABP3TL48</accession>
<dbReference type="RefSeq" id="WP_343909439.1">
    <property type="nucleotide sequence ID" value="NZ_BAAAGE010000001.1"/>
</dbReference>
<dbReference type="InterPro" id="IPR011256">
    <property type="entry name" value="Reg_factor_effector_dom_sf"/>
</dbReference>
<organism evidence="1 2">
    <name type="scientific">Aquimarina litoralis</name>
    <dbReference type="NCBI Taxonomy" id="584605"/>
    <lineage>
        <taxon>Bacteria</taxon>
        <taxon>Pseudomonadati</taxon>
        <taxon>Bacteroidota</taxon>
        <taxon>Flavobacteriia</taxon>
        <taxon>Flavobacteriales</taxon>
        <taxon>Flavobacteriaceae</taxon>
        <taxon>Aquimarina</taxon>
    </lineage>
</organism>
<comment type="caution">
    <text evidence="1">The sequence shown here is derived from an EMBL/GenBank/DDBJ whole genome shotgun (WGS) entry which is preliminary data.</text>
</comment>